<protein>
    <recommendedName>
        <fullName evidence="5">Fungal N-terminal domain-containing protein</fullName>
    </recommendedName>
</protein>
<keyword evidence="4" id="KW-1185">Reference proteome</keyword>
<feature type="coiled-coil region" evidence="1">
    <location>
        <begin position="343"/>
        <end position="390"/>
    </location>
</feature>
<feature type="region of interest" description="Disordered" evidence="2">
    <location>
        <begin position="466"/>
        <end position="532"/>
    </location>
</feature>
<dbReference type="OrthoDB" id="1577640at2759"/>
<dbReference type="EMBL" id="MU004235">
    <property type="protein sequence ID" value="KAF2669654.1"/>
    <property type="molecule type" value="Genomic_DNA"/>
</dbReference>
<gene>
    <name evidence="3" type="ORF">BT63DRAFT_455640</name>
</gene>
<proteinExistence type="predicted"/>
<evidence type="ECO:0000313" key="4">
    <source>
        <dbReference type="Proteomes" id="UP000799302"/>
    </source>
</evidence>
<sequence length="532" mass="60837">MANSPPTIELTATATKMGFKAAKSLHNIADVISSPSSEVRLWAEELKEFSNLLQQGHHILEDTVDLPSSDEDLISEAVQQSDRILQPLNRLQRTIKQELQRIPHGKKAKLKDFKALVKWQFKYKRRLLFFRWNLEAQRHGLDTLLQLISLRLYDARGWTQNHVGTQEVAEDAIEPCLQSLRQYIAPGSVSTKHYHNEGSLGPTYGLNILKVHGRSELVQDVPRPVGSVRGGLSNEELREMERQMDMSIVTDELSLREQYKDTIGFLRRIVQEVEDFLGVVPLEQSIGSSSIDYGFPFPLQGPQLPPRAATSFDISHYQDGGSYRPTWPREAYERRSTLPNVLQVQKELELRHMRDELRALQSRTKRNESLDWKKEELRRSQDEYQDLLKQKVYIEEKKNDRLRRSTIAPSGQYSCLYHPPTHSIQYHAAPCCLCEPNYAFPVVESPQSWTRMACLNQSWAQSISPFGSQMHSPSFQERQQAASSSPGGEQQSKGLLAIRDRVIEISDDDEEEEYSDKDNGESDSGYNSVSIV</sequence>
<evidence type="ECO:0008006" key="5">
    <source>
        <dbReference type="Google" id="ProtNLM"/>
    </source>
</evidence>
<keyword evidence="1" id="KW-0175">Coiled coil</keyword>
<dbReference type="Proteomes" id="UP000799302">
    <property type="component" value="Unassembled WGS sequence"/>
</dbReference>
<feature type="compositionally biased region" description="Polar residues" evidence="2">
    <location>
        <begin position="466"/>
        <end position="493"/>
    </location>
</feature>
<evidence type="ECO:0000256" key="1">
    <source>
        <dbReference type="SAM" id="Coils"/>
    </source>
</evidence>
<feature type="compositionally biased region" description="Acidic residues" evidence="2">
    <location>
        <begin position="505"/>
        <end position="515"/>
    </location>
</feature>
<dbReference type="AlphaFoldDB" id="A0A6A6UFJ7"/>
<reference evidence="3" key="1">
    <citation type="journal article" date="2020" name="Stud. Mycol.">
        <title>101 Dothideomycetes genomes: a test case for predicting lifestyles and emergence of pathogens.</title>
        <authorList>
            <person name="Haridas S."/>
            <person name="Albert R."/>
            <person name="Binder M."/>
            <person name="Bloem J."/>
            <person name="Labutti K."/>
            <person name="Salamov A."/>
            <person name="Andreopoulos B."/>
            <person name="Baker S."/>
            <person name="Barry K."/>
            <person name="Bills G."/>
            <person name="Bluhm B."/>
            <person name="Cannon C."/>
            <person name="Castanera R."/>
            <person name="Culley D."/>
            <person name="Daum C."/>
            <person name="Ezra D."/>
            <person name="Gonzalez J."/>
            <person name="Henrissat B."/>
            <person name="Kuo A."/>
            <person name="Liang C."/>
            <person name="Lipzen A."/>
            <person name="Lutzoni F."/>
            <person name="Magnuson J."/>
            <person name="Mondo S."/>
            <person name="Nolan M."/>
            <person name="Ohm R."/>
            <person name="Pangilinan J."/>
            <person name="Park H.-J."/>
            <person name="Ramirez L."/>
            <person name="Alfaro M."/>
            <person name="Sun H."/>
            <person name="Tritt A."/>
            <person name="Yoshinaga Y."/>
            <person name="Zwiers L.-H."/>
            <person name="Turgeon B."/>
            <person name="Goodwin S."/>
            <person name="Spatafora J."/>
            <person name="Crous P."/>
            <person name="Grigoriev I."/>
        </authorList>
    </citation>
    <scope>NUCLEOTIDE SEQUENCE</scope>
    <source>
        <strain evidence="3">CBS 115976</strain>
    </source>
</reference>
<name>A0A6A6UFJ7_9PEZI</name>
<feature type="compositionally biased region" description="Polar residues" evidence="2">
    <location>
        <begin position="522"/>
        <end position="532"/>
    </location>
</feature>
<evidence type="ECO:0000256" key="2">
    <source>
        <dbReference type="SAM" id="MobiDB-lite"/>
    </source>
</evidence>
<evidence type="ECO:0000313" key="3">
    <source>
        <dbReference type="EMBL" id="KAF2669654.1"/>
    </source>
</evidence>
<organism evidence="3 4">
    <name type="scientific">Microthyrium microscopicum</name>
    <dbReference type="NCBI Taxonomy" id="703497"/>
    <lineage>
        <taxon>Eukaryota</taxon>
        <taxon>Fungi</taxon>
        <taxon>Dikarya</taxon>
        <taxon>Ascomycota</taxon>
        <taxon>Pezizomycotina</taxon>
        <taxon>Dothideomycetes</taxon>
        <taxon>Dothideomycetes incertae sedis</taxon>
        <taxon>Microthyriales</taxon>
        <taxon>Microthyriaceae</taxon>
        <taxon>Microthyrium</taxon>
    </lineage>
</organism>
<accession>A0A6A6UFJ7</accession>